<proteinExistence type="predicted"/>
<feature type="region of interest" description="Disordered" evidence="1">
    <location>
        <begin position="1"/>
        <end position="23"/>
    </location>
</feature>
<dbReference type="Proteomes" id="UP000232491">
    <property type="component" value="Chromosome"/>
</dbReference>
<protein>
    <submittedName>
        <fullName evidence="2">Transposase</fullName>
    </submittedName>
</protein>
<evidence type="ECO:0000313" key="3">
    <source>
        <dbReference type="EMBL" id="VWQ13077.1"/>
    </source>
</evidence>
<name>A0A0M4LX85_BIFBR</name>
<feature type="compositionally biased region" description="Basic and acidic residues" evidence="1">
    <location>
        <begin position="1"/>
        <end position="18"/>
    </location>
</feature>
<dbReference type="RefSeq" id="WP_003832843.1">
    <property type="nucleotide sequence ID" value="NZ_CP010413.1"/>
</dbReference>
<dbReference type="EMBL" id="CP021558">
    <property type="protein sequence ID" value="AUE03889.1"/>
    <property type="molecule type" value="Genomic_DNA"/>
</dbReference>
<reference evidence="3 5" key="2">
    <citation type="submission" date="2019-10" db="EMBL/GenBank/DDBJ databases">
        <authorList>
            <consortium name="Melissa Lawson"/>
            <person name="O'neill I."/>
        </authorList>
    </citation>
    <scope>NUCLEOTIDE SEQUENCE [LARGE SCALE GENOMIC DNA]</scope>
    <source>
        <strain evidence="3">LH_24</strain>
    </source>
</reference>
<sequence length="82" mass="9414">MERTDGHERHDGHPHDGNRNGVIRRYLPKRSRIEPSMAADVQAIVDETNNRPMWVLGYRTPAEAFADELLELTDKQGRCTSK</sequence>
<gene>
    <name evidence="2" type="ORF">BB215W447A_1886</name>
    <name evidence="3" type="ORF">BIFLH24_00309</name>
</gene>
<evidence type="ECO:0000313" key="5">
    <source>
        <dbReference type="Proteomes" id="UP000494173"/>
    </source>
</evidence>
<evidence type="ECO:0000313" key="4">
    <source>
        <dbReference type="Proteomes" id="UP000232491"/>
    </source>
</evidence>
<dbReference type="AlphaFoldDB" id="A0A0M4LX85"/>
<dbReference type="EMBL" id="CABWKB010000001">
    <property type="protein sequence ID" value="VWQ13077.1"/>
    <property type="molecule type" value="Genomic_DNA"/>
</dbReference>
<dbReference type="Proteomes" id="UP000494173">
    <property type="component" value="Unassembled WGS sequence"/>
</dbReference>
<accession>A0A0M4LX85</accession>
<evidence type="ECO:0000256" key="1">
    <source>
        <dbReference type="SAM" id="MobiDB-lite"/>
    </source>
</evidence>
<reference evidence="2 4" key="1">
    <citation type="submission" date="2017-05" db="EMBL/GenBank/DDBJ databases">
        <title>Comparative genomics and methylome analysis of the gut commensal Bifidobacterium breve.</title>
        <authorList>
            <person name="Bottacini F."/>
            <person name="Morrissey R."/>
            <person name="Roberts R.J."/>
            <person name="James K."/>
            <person name="van Breen J."/>
            <person name="Egan M."/>
            <person name="Lambert J."/>
            <person name="van Limpt K."/>
            <person name="Stanton C."/>
            <person name="Knol J."/>
            <person name="O' Connell Motherway M."/>
            <person name="van Sinderen D."/>
        </authorList>
    </citation>
    <scope>NUCLEOTIDE SEQUENCE [LARGE SCALE GENOMIC DNA]</scope>
    <source>
        <strain evidence="2 4">215W447a</strain>
    </source>
</reference>
<organism evidence="2 4">
    <name type="scientific">Bifidobacterium breve</name>
    <dbReference type="NCBI Taxonomy" id="1685"/>
    <lineage>
        <taxon>Bacteria</taxon>
        <taxon>Bacillati</taxon>
        <taxon>Actinomycetota</taxon>
        <taxon>Actinomycetes</taxon>
        <taxon>Bifidobacteriales</taxon>
        <taxon>Bifidobacteriaceae</taxon>
        <taxon>Bifidobacterium</taxon>
    </lineage>
</organism>
<evidence type="ECO:0000313" key="2">
    <source>
        <dbReference type="EMBL" id="AUE03889.1"/>
    </source>
</evidence>